<name>A0A8J7FTD2_9FLAO</name>
<protein>
    <submittedName>
        <fullName evidence="1">Uncharacterized protein</fullName>
    </submittedName>
</protein>
<evidence type="ECO:0000313" key="1">
    <source>
        <dbReference type="EMBL" id="MBF0597387.1"/>
    </source>
</evidence>
<accession>A0A8J7FTD2</accession>
<dbReference type="EMBL" id="JADGIK010000005">
    <property type="protein sequence ID" value="MBF0597387.1"/>
    <property type="molecule type" value="Genomic_DNA"/>
</dbReference>
<evidence type="ECO:0000313" key="2">
    <source>
        <dbReference type="Proteomes" id="UP000608754"/>
    </source>
</evidence>
<reference evidence="1" key="1">
    <citation type="submission" date="2020-10" db="EMBL/GenBank/DDBJ databases">
        <authorList>
            <person name="Lu T."/>
            <person name="Wang Q."/>
            <person name="Han X."/>
        </authorList>
    </citation>
    <scope>NUCLEOTIDE SEQUENCE</scope>
    <source>
        <strain evidence="1">WQ 117</strain>
    </source>
</reference>
<dbReference type="AlphaFoldDB" id="A0A8J7FTD2"/>
<sequence length="64" mass="6782">MVLASAFALIGTLAFGQNRTCSSVKNDCGIALILCWYGELDPDKAKEAASKACEEEQEAPTDGE</sequence>
<organism evidence="1 2">
    <name type="scientific">Faecalibacter rhinopitheci</name>
    <dbReference type="NCBI Taxonomy" id="2779678"/>
    <lineage>
        <taxon>Bacteria</taxon>
        <taxon>Pseudomonadati</taxon>
        <taxon>Bacteroidota</taxon>
        <taxon>Flavobacteriia</taxon>
        <taxon>Flavobacteriales</taxon>
        <taxon>Weeksellaceae</taxon>
        <taxon>Faecalibacter</taxon>
    </lineage>
</organism>
<proteinExistence type="predicted"/>
<comment type="caution">
    <text evidence="1">The sequence shown here is derived from an EMBL/GenBank/DDBJ whole genome shotgun (WGS) entry which is preliminary data.</text>
</comment>
<gene>
    <name evidence="1" type="ORF">IM532_07990</name>
</gene>
<dbReference type="Proteomes" id="UP000608754">
    <property type="component" value="Unassembled WGS sequence"/>
</dbReference>
<keyword evidence="2" id="KW-1185">Reference proteome</keyword>
<dbReference type="RefSeq" id="WP_194182944.1">
    <property type="nucleotide sequence ID" value="NZ_JADGIK010000005.1"/>
</dbReference>